<name>A0AAJ0DR21_9PEZI</name>
<dbReference type="EMBL" id="JAWDJX010000010">
    <property type="protein sequence ID" value="KAK3055043.1"/>
    <property type="molecule type" value="Genomic_DNA"/>
</dbReference>
<keyword evidence="3" id="KW-1185">Reference proteome</keyword>
<organism evidence="2 3">
    <name type="scientific">Extremus antarcticus</name>
    <dbReference type="NCBI Taxonomy" id="702011"/>
    <lineage>
        <taxon>Eukaryota</taxon>
        <taxon>Fungi</taxon>
        <taxon>Dikarya</taxon>
        <taxon>Ascomycota</taxon>
        <taxon>Pezizomycotina</taxon>
        <taxon>Dothideomycetes</taxon>
        <taxon>Dothideomycetidae</taxon>
        <taxon>Mycosphaerellales</taxon>
        <taxon>Extremaceae</taxon>
        <taxon>Extremus</taxon>
    </lineage>
</organism>
<feature type="region of interest" description="Disordered" evidence="1">
    <location>
        <begin position="31"/>
        <end position="50"/>
    </location>
</feature>
<dbReference type="InterPro" id="IPR032675">
    <property type="entry name" value="LRR_dom_sf"/>
</dbReference>
<evidence type="ECO:0008006" key="4">
    <source>
        <dbReference type="Google" id="ProtNLM"/>
    </source>
</evidence>
<dbReference type="Proteomes" id="UP001271007">
    <property type="component" value="Unassembled WGS sequence"/>
</dbReference>
<dbReference type="AlphaFoldDB" id="A0AAJ0DR21"/>
<protein>
    <recommendedName>
        <fullName evidence="4">F-box domain-containing protein</fullName>
    </recommendedName>
</protein>
<evidence type="ECO:0000256" key="1">
    <source>
        <dbReference type="SAM" id="MobiDB-lite"/>
    </source>
</evidence>
<proteinExistence type="predicted"/>
<evidence type="ECO:0000313" key="2">
    <source>
        <dbReference type="EMBL" id="KAK3055043.1"/>
    </source>
</evidence>
<evidence type="ECO:0000313" key="3">
    <source>
        <dbReference type="Proteomes" id="UP001271007"/>
    </source>
</evidence>
<comment type="caution">
    <text evidence="2">The sequence shown here is derived from an EMBL/GenBank/DDBJ whole genome shotgun (WGS) entry which is preliminary data.</text>
</comment>
<dbReference type="SUPFAM" id="SSF52047">
    <property type="entry name" value="RNI-like"/>
    <property type="match status" value="1"/>
</dbReference>
<reference evidence="2" key="1">
    <citation type="submission" date="2023-04" db="EMBL/GenBank/DDBJ databases">
        <title>Black Yeasts Isolated from many extreme environments.</title>
        <authorList>
            <person name="Coleine C."/>
            <person name="Stajich J.E."/>
            <person name="Selbmann L."/>
        </authorList>
    </citation>
    <scope>NUCLEOTIDE SEQUENCE</scope>
    <source>
        <strain evidence="2">CCFEE 5312</strain>
    </source>
</reference>
<accession>A0AAJ0DR21</accession>
<dbReference type="Gene3D" id="3.80.10.10">
    <property type="entry name" value="Ribonuclease Inhibitor"/>
    <property type="match status" value="1"/>
</dbReference>
<gene>
    <name evidence="2" type="ORF">LTR09_004203</name>
</gene>
<sequence>MGSIVGVADFFIAGKQIHENQHIANLAMSHARTNSTSRPRKASPAPPPKGIHDLSDEILDDVISYLPLQSDRSNLCRVSKLIGDVLVVPKRLGGNNDLTFYGSIIRAQPHMATLLLESWLFFRRFNDENSNSKIDERHFSVDENRIDFKIDTILKPLCRGTDTQFSRGPVELDNLLLSNITLGRSAYECLSIINLSSLKHLTIYRCERPDFFLHSLGGLFQHLDTLNKHHAVMRRTPPANRPRAKEVLDEYGIPMSPTKLGKLPDRRGAVPYLDDSVDLDVPLTCKAVLRSLRYRCDELTYFSKSGITVLSTFLRSFSGLELLLIQDDQPDDFDVASLDRHFDTLVHLYIGLGLDLKKGAERWRAKPEQLDYMFHRASNIQQLALSFPRVHAHSNPSKLEEYLVSISQLPNVRILRMLNWPRTKLTGKTKDESTEAYQRELKENAEAYQGELAEFADGVVRMLRTLYSKKGKDLPLKLFVIGNNLEQGRPLTDQWLGVTTPEPPVCFMVMTPLVEAPEVSQVCRVSANQAEAHQPGFDPWAYDPLWEGDKGLGVEGFFPKRWTGDESYTSWKTGRQGNRMLLHGWILT</sequence>